<evidence type="ECO:0000256" key="6">
    <source>
        <dbReference type="ARBA" id="ARBA00022801"/>
    </source>
</evidence>
<evidence type="ECO:0000256" key="7">
    <source>
        <dbReference type="ARBA" id="ARBA00022839"/>
    </source>
</evidence>
<dbReference type="PANTHER" id="PTHR12801:SF45">
    <property type="entry name" value="RNA EXONUCLEASE 4"/>
    <property type="match status" value="1"/>
</dbReference>
<keyword evidence="5" id="KW-0540">Nuclease</keyword>
<dbReference type="Pfam" id="PF00929">
    <property type="entry name" value="RNase_T"/>
    <property type="match status" value="1"/>
</dbReference>
<dbReference type="Gene3D" id="3.30.420.10">
    <property type="entry name" value="Ribonuclease H-like superfamily/Ribonuclease H"/>
    <property type="match status" value="1"/>
</dbReference>
<dbReference type="GO" id="GO:0000027">
    <property type="term" value="P:ribosomal large subunit assembly"/>
    <property type="evidence" value="ECO:0007669"/>
    <property type="project" value="TreeGrafter"/>
</dbReference>
<dbReference type="GO" id="GO:0005634">
    <property type="term" value="C:nucleus"/>
    <property type="evidence" value="ECO:0007669"/>
    <property type="project" value="UniProtKB-SubCell"/>
</dbReference>
<evidence type="ECO:0000256" key="2">
    <source>
        <dbReference type="ARBA" id="ARBA00010489"/>
    </source>
</evidence>
<keyword evidence="6" id="KW-0378">Hydrolase</keyword>
<dbReference type="SUPFAM" id="SSF53098">
    <property type="entry name" value="Ribonuclease H-like"/>
    <property type="match status" value="1"/>
</dbReference>
<dbReference type="GO" id="GO:0006364">
    <property type="term" value="P:rRNA processing"/>
    <property type="evidence" value="ECO:0007669"/>
    <property type="project" value="UniProtKB-KW"/>
</dbReference>
<dbReference type="AlphaFoldDB" id="A0A1R1PR45"/>
<comment type="function">
    <text evidence="9">Exoribonuclease involved in ribosome biosynthesis. Involved in the processing of ITS1, the internal transcribed spacer localized between the 18S and 5.8S rRNAs.</text>
</comment>
<protein>
    <recommendedName>
        <fullName evidence="3">RNA exonuclease 4</fullName>
    </recommendedName>
</protein>
<feature type="region of interest" description="Disordered" evidence="10">
    <location>
        <begin position="1"/>
        <end position="26"/>
    </location>
</feature>
<comment type="caution">
    <text evidence="12">The sequence shown here is derived from an EMBL/GenBank/DDBJ whole genome shotgun (WGS) entry which is preliminary data.</text>
</comment>
<proteinExistence type="inferred from homology"/>
<dbReference type="GO" id="GO:0003676">
    <property type="term" value="F:nucleic acid binding"/>
    <property type="evidence" value="ECO:0007669"/>
    <property type="project" value="InterPro"/>
</dbReference>
<organism evidence="12 13">
    <name type="scientific">Zancudomyces culisetae</name>
    <name type="common">Gut fungus</name>
    <name type="synonym">Smittium culisetae</name>
    <dbReference type="NCBI Taxonomy" id="1213189"/>
    <lineage>
        <taxon>Eukaryota</taxon>
        <taxon>Fungi</taxon>
        <taxon>Fungi incertae sedis</taxon>
        <taxon>Zoopagomycota</taxon>
        <taxon>Kickxellomycotina</taxon>
        <taxon>Harpellomycetes</taxon>
        <taxon>Harpellales</taxon>
        <taxon>Legeriomycetaceae</taxon>
        <taxon>Zancudomyces</taxon>
    </lineage>
</organism>
<evidence type="ECO:0000256" key="9">
    <source>
        <dbReference type="ARBA" id="ARBA00025599"/>
    </source>
</evidence>
<comment type="similarity">
    <text evidence="2">Belongs to the REXO4 family.</text>
</comment>
<evidence type="ECO:0000256" key="10">
    <source>
        <dbReference type="SAM" id="MobiDB-lite"/>
    </source>
</evidence>
<dbReference type="CDD" id="cd06144">
    <property type="entry name" value="REX4_like"/>
    <property type="match status" value="1"/>
</dbReference>
<evidence type="ECO:0000313" key="13">
    <source>
        <dbReference type="Proteomes" id="UP000188320"/>
    </source>
</evidence>
<feature type="compositionally biased region" description="Basic and acidic residues" evidence="10">
    <location>
        <begin position="16"/>
        <end position="26"/>
    </location>
</feature>
<accession>A0A1R1PR45</accession>
<keyword evidence="13" id="KW-1185">Reference proteome</keyword>
<sequence>MKKEILKKESAKKKKREESINGKGEKIKKAIKEEVKKRRDEKLESEEEKAQESAEVSIEHINSATGNAKVDVLLQYLQAKMPKNTPTEWFTFLETIEKVGRTKRIIEKMNSKDEYHVDVEIKLDSNGSTIEKIVVYLKNKVTTELKTFNLKNGKQQNGNTHNVEDEEEAKKHQTGKFLAIDCEMVGTKTADGRLLSELARVSIVNFYGKVVMDKYVKPKNKVYDYRTWVSGIKPKHLQGAASFAQVQAEVKSLIVDKTLVGHDIKHDLKSLHLKHSLELIRDTSRYHHFRKHANNKTPGLKKLALLELGLKVQAGEHDSVDDALITMLLFRKVKPEWDLLVKKKARVKVKRVERAVG</sequence>
<evidence type="ECO:0000256" key="4">
    <source>
        <dbReference type="ARBA" id="ARBA00022552"/>
    </source>
</evidence>
<dbReference type="InterPro" id="IPR013520">
    <property type="entry name" value="Ribonucl_H"/>
</dbReference>
<gene>
    <name evidence="12" type="ORF">AX774_g3077</name>
</gene>
<dbReference type="PANTHER" id="PTHR12801">
    <property type="entry name" value="RNA EXONUCLEASE REXO1 / RECO3 FAMILY MEMBER-RELATED"/>
    <property type="match status" value="1"/>
</dbReference>
<reference evidence="13" key="1">
    <citation type="submission" date="2017-01" db="EMBL/GenBank/DDBJ databases">
        <authorList>
            <person name="Wang Y."/>
            <person name="White M."/>
            <person name="Kvist S."/>
            <person name="Moncalvo J.-M."/>
        </authorList>
    </citation>
    <scope>NUCLEOTIDE SEQUENCE [LARGE SCALE GENOMIC DNA]</scope>
    <source>
        <strain evidence="13">COL-18-3</strain>
    </source>
</reference>
<name>A0A1R1PR45_ZANCU</name>
<evidence type="ECO:0000313" key="12">
    <source>
        <dbReference type="EMBL" id="OMH83411.1"/>
    </source>
</evidence>
<dbReference type="EMBL" id="LSSK01000416">
    <property type="protein sequence ID" value="OMH83411.1"/>
    <property type="molecule type" value="Genomic_DNA"/>
</dbReference>
<comment type="subcellular location">
    <subcellularLocation>
        <location evidence="1">Nucleus</location>
    </subcellularLocation>
</comment>
<feature type="domain" description="Exonuclease" evidence="11">
    <location>
        <begin position="176"/>
        <end position="339"/>
    </location>
</feature>
<dbReference type="SMART" id="SM00479">
    <property type="entry name" value="EXOIII"/>
    <property type="match status" value="1"/>
</dbReference>
<keyword evidence="7 12" id="KW-0269">Exonuclease</keyword>
<dbReference type="OrthoDB" id="8191639at2759"/>
<evidence type="ECO:0000256" key="5">
    <source>
        <dbReference type="ARBA" id="ARBA00022722"/>
    </source>
</evidence>
<evidence type="ECO:0000256" key="3">
    <source>
        <dbReference type="ARBA" id="ARBA00016937"/>
    </source>
</evidence>
<evidence type="ECO:0000256" key="8">
    <source>
        <dbReference type="ARBA" id="ARBA00023242"/>
    </source>
</evidence>
<evidence type="ECO:0000259" key="11">
    <source>
        <dbReference type="SMART" id="SM00479"/>
    </source>
</evidence>
<dbReference type="Proteomes" id="UP000188320">
    <property type="component" value="Unassembled WGS sequence"/>
</dbReference>
<keyword evidence="4" id="KW-0698">rRNA processing</keyword>
<dbReference type="InterPro" id="IPR037431">
    <property type="entry name" value="REX4_DEDDh_dom"/>
</dbReference>
<keyword evidence="8" id="KW-0539">Nucleus</keyword>
<dbReference type="InterPro" id="IPR047021">
    <property type="entry name" value="REXO1/3/4-like"/>
</dbReference>
<dbReference type="InterPro" id="IPR036397">
    <property type="entry name" value="RNaseH_sf"/>
</dbReference>
<evidence type="ECO:0000256" key="1">
    <source>
        <dbReference type="ARBA" id="ARBA00004123"/>
    </source>
</evidence>
<dbReference type="FunFam" id="3.30.420.10:FF:000007">
    <property type="entry name" value="Interferon-stimulated exonuclease gene 20"/>
    <property type="match status" value="1"/>
</dbReference>
<dbReference type="GO" id="GO:0008408">
    <property type="term" value="F:3'-5' exonuclease activity"/>
    <property type="evidence" value="ECO:0007669"/>
    <property type="project" value="InterPro"/>
</dbReference>
<dbReference type="InterPro" id="IPR012337">
    <property type="entry name" value="RNaseH-like_sf"/>
</dbReference>